<proteinExistence type="predicted"/>
<accession>A0ABP1J619</accession>
<protein>
    <submittedName>
        <fullName evidence="1">Hypothetical_protein</fullName>
    </submittedName>
</protein>
<evidence type="ECO:0000313" key="1">
    <source>
        <dbReference type="EMBL" id="CAL6030662.1"/>
    </source>
</evidence>
<dbReference type="EMBL" id="CAXDID020000117">
    <property type="protein sequence ID" value="CAL6030662.1"/>
    <property type="molecule type" value="Genomic_DNA"/>
</dbReference>
<organism evidence="1 2">
    <name type="scientific">Hexamita inflata</name>
    <dbReference type="NCBI Taxonomy" id="28002"/>
    <lineage>
        <taxon>Eukaryota</taxon>
        <taxon>Metamonada</taxon>
        <taxon>Diplomonadida</taxon>
        <taxon>Hexamitidae</taxon>
        <taxon>Hexamitinae</taxon>
        <taxon>Hexamita</taxon>
    </lineage>
</organism>
<reference evidence="1 2" key="1">
    <citation type="submission" date="2024-07" db="EMBL/GenBank/DDBJ databases">
        <authorList>
            <person name="Akdeniz Z."/>
        </authorList>
    </citation>
    <scope>NUCLEOTIDE SEQUENCE [LARGE SCALE GENOMIC DNA]</scope>
</reference>
<comment type="caution">
    <text evidence="1">The sequence shown here is derived from an EMBL/GenBank/DDBJ whole genome shotgun (WGS) entry which is preliminary data.</text>
</comment>
<name>A0ABP1J619_9EUKA</name>
<gene>
    <name evidence="1" type="ORF">HINF_LOCUS33539</name>
</gene>
<evidence type="ECO:0000313" key="2">
    <source>
        <dbReference type="Proteomes" id="UP001642409"/>
    </source>
</evidence>
<sequence length="107" mass="12522">MSWLSLVQTCPEYQYLQKFEEHNRKLLEQPTCQLNVQYSNLVTARSNKVLSMIQIFHDVQALLNNSVSVKRTFQFRGSPRLQMQSVQMIQICSILNIFKEKQSGNII</sequence>
<dbReference type="Proteomes" id="UP001642409">
    <property type="component" value="Unassembled WGS sequence"/>
</dbReference>
<keyword evidence="2" id="KW-1185">Reference proteome</keyword>